<name>A0ABY2BUV6_9ACTN</name>
<dbReference type="EMBL" id="SLWM01000001">
    <property type="protein sequence ID" value="TCO32040.1"/>
    <property type="molecule type" value="Genomic_DNA"/>
</dbReference>
<accession>A0ABY2BUV6</accession>
<keyword evidence="2" id="KW-1185">Reference proteome</keyword>
<evidence type="ECO:0000313" key="1">
    <source>
        <dbReference type="EMBL" id="TCO32040.1"/>
    </source>
</evidence>
<reference evidence="1 2" key="1">
    <citation type="journal article" date="2015" name="Stand. Genomic Sci.">
        <title>Genomic Encyclopedia of Bacterial and Archaeal Type Strains, Phase III: the genomes of soil and plant-associated and newly described type strains.</title>
        <authorList>
            <person name="Whitman W.B."/>
            <person name="Woyke T."/>
            <person name="Klenk H.P."/>
            <person name="Zhou Y."/>
            <person name="Lilburn T.G."/>
            <person name="Beck B.J."/>
            <person name="De Vos P."/>
            <person name="Vandamme P."/>
            <person name="Eisen J.A."/>
            <person name="Garrity G."/>
            <person name="Hugenholtz P."/>
            <person name="Kyrpides N.C."/>
        </authorList>
    </citation>
    <scope>NUCLEOTIDE SEQUENCE [LARGE SCALE GENOMIC DNA]</scope>
    <source>
        <strain evidence="1 2">VKM Ac-2538</strain>
    </source>
</reference>
<protein>
    <submittedName>
        <fullName evidence="1">Uncharacterized protein</fullName>
    </submittedName>
</protein>
<gene>
    <name evidence="1" type="ORF">EV644_101683</name>
</gene>
<comment type="caution">
    <text evidence="1">The sequence shown here is derived from an EMBL/GenBank/DDBJ whole genome shotgun (WGS) entry which is preliminary data.</text>
</comment>
<dbReference type="Proteomes" id="UP000295818">
    <property type="component" value="Unassembled WGS sequence"/>
</dbReference>
<organism evidence="1 2">
    <name type="scientific">Kribbella orskensis</name>
    <dbReference type="NCBI Taxonomy" id="2512216"/>
    <lineage>
        <taxon>Bacteria</taxon>
        <taxon>Bacillati</taxon>
        <taxon>Actinomycetota</taxon>
        <taxon>Actinomycetes</taxon>
        <taxon>Propionibacteriales</taxon>
        <taxon>Kribbellaceae</taxon>
        <taxon>Kribbella</taxon>
    </lineage>
</organism>
<sequence>MTITEHAAPESVGSIPAPAGDKEVLKVNAYERAMTLNSQLVPLFPYTGPGDMVACAVTLRGRPGAEYGQFFHENSQEEVAYTLGSNLSMVPTGMLIVAPKFHGVNSFLAEPQNPEAFLHQIIIQRQVEEDASPEEQYEGIHIRCPECQEFLLKHTFSADPARWEAHGGRKDDRYPVFPTVYEAVQATERFNNDENLRTCGKCGHVSPPFPSATWGWHEYVDQHRAFNSARTAMLAAVEEQLASIEVA</sequence>
<evidence type="ECO:0000313" key="2">
    <source>
        <dbReference type="Proteomes" id="UP000295818"/>
    </source>
</evidence>
<dbReference type="RefSeq" id="WP_132187009.1">
    <property type="nucleotide sequence ID" value="NZ_SLWM01000001.1"/>
</dbReference>
<proteinExistence type="predicted"/>